<organism evidence="2 3">
    <name type="scientific">Haloferax volcanii</name>
    <name type="common">Halobacterium volcanii</name>
    <dbReference type="NCBI Taxonomy" id="2246"/>
    <lineage>
        <taxon>Archaea</taxon>
        <taxon>Methanobacteriati</taxon>
        <taxon>Methanobacteriota</taxon>
        <taxon>Stenosarchaea group</taxon>
        <taxon>Halobacteria</taxon>
        <taxon>Halobacteriales</taxon>
        <taxon>Haloferacaceae</taxon>
        <taxon>Haloferax</taxon>
    </lineage>
</organism>
<evidence type="ECO:0000256" key="1">
    <source>
        <dbReference type="SAM" id="MobiDB-lite"/>
    </source>
</evidence>
<dbReference type="Proteomes" id="UP000320212">
    <property type="component" value="Unassembled WGS sequence"/>
</dbReference>
<gene>
    <name evidence="2" type="ORF">FQA18_16040</name>
</gene>
<feature type="region of interest" description="Disordered" evidence="1">
    <location>
        <begin position="1"/>
        <end position="59"/>
    </location>
</feature>
<sequence>MVIAAPDDSPSAGERVDPRSTAEELADQLGGGSDDDDSPGGGNNHDLTTTDPTIEYDEP</sequence>
<dbReference type="EMBL" id="VMTR01000159">
    <property type="protein sequence ID" value="TVT93674.1"/>
    <property type="molecule type" value="Genomic_DNA"/>
</dbReference>
<proteinExistence type="predicted"/>
<accession>A0A558G7D9</accession>
<protein>
    <submittedName>
        <fullName evidence="2">Uncharacterized protein</fullName>
    </submittedName>
</protein>
<evidence type="ECO:0000313" key="2">
    <source>
        <dbReference type="EMBL" id="TVT93674.1"/>
    </source>
</evidence>
<dbReference type="RefSeq" id="WP_144859290.1">
    <property type="nucleotide sequence ID" value="NZ_VMTR01000159.1"/>
</dbReference>
<name>A0A558G7D9_HALVO</name>
<comment type="caution">
    <text evidence="2">The sequence shown here is derived from an EMBL/GenBank/DDBJ whole genome shotgun (WGS) entry which is preliminary data.</text>
</comment>
<evidence type="ECO:0000313" key="3">
    <source>
        <dbReference type="Proteomes" id="UP000320212"/>
    </source>
</evidence>
<reference evidence="2 3" key="1">
    <citation type="submission" date="2019-07" db="EMBL/GenBank/DDBJ databases">
        <title>Draft genome sequence of Haloferax volcanii SS0101, isolated from salt farm in Samut Sakhon, Thailand.</title>
        <authorList>
            <person name="Wanthongcharoen S."/>
            <person name="Yamprayoonswat W."/>
            <person name="Ruangsuj P."/>
            <person name="Thongpramul N."/>
            <person name="Jumpathong W."/>
            <person name="Sittihan S."/>
            <person name="Kanjanavas P."/>
            <person name="Yasawong M."/>
        </authorList>
    </citation>
    <scope>NUCLEOTIDE SEQUENCE [LARGE SCALE GENOMIC DNA]</scope>
    <source>
        <strain evidence="2 3">SS0101</strain>
    </source>
</reference>
<dbReference type="AlphaFoldDB" id="A0A558G7D9"/>